<evidence type="ECO:0000313" key="2">
    <source>
        <dbReference type="EMBL" id="SDH80628.1"/>
    </source>
</evidence>
<name>A0A1G8FEQ3_9MICO</name>
<organism evidence="2 3">
    <name type="scientific">Agrococcus jejuensis</name>
    <dbReference type="NCBI Taxonomy" id="399736"/>
    <lineage>
        <taxon>Bacteria</taxon>
        <taxon>Bacillati</taxon>
        <taxon>Actinomycetota</taxon>
        <taxon>Actinomycetes</taxon>
        <taxon>Micrococcales</taxon>
        <taxon>Microbacteriaceae</taxon>
        <taxon>Agrococcus</taxon>
    </lineage>
</organism>
<dbReference type="InterPro" id="IPR007569">
    <property type="entry name" value="DUF559"/>
</dbReference>
<proteinExistence type="predicted"/>
<sequence length="290" mass="32458">MEVEQALESLGGIASLEQMRARGIGRAEILEARRRATVFKVRRGWCALRTADAQLVAAVRIRGQATCITATRALGLWTFDDGRLHVAVPGNGSRLNPRVEGAPPAHLDASVLVHWRARTAAPTMARQPLREVVQHVVECQPPELALAVLDSAVHEGRCSLDWLRRTLDGTARGRMLAAEVDPGAGAGGESIVRWRLRQEGIRVRTQVWIDGLGPRDFVVGDRLVVEIDGREHHALVEGFARDRWLDRELQLRGYDVLRFTYAEVLHDWPRVLADIRRMVSVDRHRTRAGR</sequence>
<feature type="domain" description="DUF559" evidence="1">
    <location>
        <begin position="199"/>
        <end position="278"/>
    </location>
</feature>
<keyword evidence="3" id="KW-1185">Reference proteome</keyword>
<dbReference type="RefSeq" id="WP_092505390.1">
    <property type="nucleotide sequence ID" value="NZ_LT629695.1"/>
</dbReference>
<dbReference type="EMBL" id="LT629695">
    <property type="protein sequence ID" value="SDH80628.1"/>
    <property type="molecule type" value="Genomic_DNA"/>
</dbReference>
<protein>
    <recommendedName>
        <fullName evidence="1">DUF559 domain-containing protein</fullName>
    </recommendedName>
</protein>
<dbReference type="SUPFAM" id="SSF52980">
    <property type="entry name" value="Restriction endonuclease-like"/>
    <property type="match status" value="1"/>
</dbReference>
<dbReference type="STRING" id="399736.SAMN04489720_2451"/>
<dbReference type="OrthoDB" id="2594539at2"/>
<dbReference type="Gene3D" id="3.40.960.10">
    <property type="entry name" value="VSR Endonuclease"/>
    <property type="match status" value="1"/>
</dbReference>
<reference evidence="3" key="1">
    <citation type="submission" date="2016-10" db="EMBL/GenBank/DDBJ databases">
        <authorList>
            <person name="Varghese N."/>
            <person name="Submissions S."/>
        </authorList>
    </citation>
    <scope>NUCLEOTIDE SEQUENCE [LARGE SCALE GENOMIC DNA]</scope>
    <source>
        <strain evidence="3">DSM 22002</strain>
    </source>
</reference>
<dbReference type="Pfam" id="PF04480">
    <property type="entry name" value="DUF559"/>
    <property type="match status" value="1"/>
</dbReference>
<dbReference type="AlphaFoldDB" id="A0A1G8FEQ3"/>
<gene>
    <name evidence="2" type="ORF">SAMN04489720_2451</name>
</gene>
<evidence type="ECO:0000259" key="1">
    <source>
        <dbReference type="Pfam" id="PF04480"/>
    </source>
</evidence>
<evidence type="ECO:0000313" key="3">
    <source>
        <dbReference type="Proteomes" id="UP000198822"/>
    </source>
</evidence>
<dbReference type="Proteomes" id="UP000198822">
    <property type="component" value="Chromosome I"/>
</dbReference>
<dbReference type="InterPro" id="IPR011335">
    <property type="entry name" value="Restrct_endonuc-II-like"/>
</dbReference>
<accession>A0A1G8FEQ3</accession>